<sequence length="339" mass="38210">MSALQLGNKDSGRNSPEEETGVQYPTENPLLSDQNLSYKQCLRRLDLSWCGAYEKISPCIFGRFLADACTQLSTLRLASCPFVDDECLLLIANKCRLLQELDLSSCLNVTHKGLDVLARLLNLRWLSLYRVPVNDITLNVFASLWTKLEHLNLGSSCSPSSSRIADALVQLCEQNPSLCSLNLWRWDVLTSEQLMSIARLCPRLQEIDLGWCRLISNEAVLELCRCCPRMKKLFLTAVRPVNAQSFESIANLLGDLEQLDLLGNSQMTLHNATLIVSKCTKLRFFELSWCSSITEDELNGLRLQYPRCFFQKSNKPYSRVIRMPQLPTSNSGLVLALGP</sequence>
<dbReference type="Pfam" id="PF25372">
    <property type="entry name" value="DUF7885"/>
    <property type="match status" value="1"/>
</dbReference>
<dbReference type="InterPro" id="IPR006553">
    <property type="entry name" value="Leu-rich_rpt_Cys-con_subtyp"/>
</dbReference>
<gene>
    <name evidence="3" type="primary">FBXL4_2</name>
    <name evidence="3" type="ORF">Ciccas_014423</name>
</gene>
<dbReference type="InterPro" id="IPR057207">
    <property type="entry name" value="FBXL15_LRR"/>
</dbReference>
<dbReference type="AlphaFoldDB" id="A0ABD2PJU1"/>
<dbReference type="PANTHER" id="PTHR13318">
    <property type="entry name" value="PARTNER OF PAIRED, ISOFORM B-RELATED"/>
    <property type="match status" value="1"/>
</dbReference>
<keyword evidence="4" id="KW-1185">Reference proteome</keyword>
<evidence type="ECO:0000256" key="1">
    <source>
        <dbReference type="SAM" id="MobiDB-lite"/>
    </source>
</evidence>
<dbReference type="SUPFAM" id="SSF52047">
    <property type="entry name" value="RNI-like"/>
    <property type="match status" value="1"/>
</dbReference>
<protein>
    <submittedName>
        <fullName evidence="3">F-box and leucine-rich repeat protein 4</fullName>
    </submittedName>
</protein>
<evidence type="ECO:0000313" key="3">
    <source>
        <dbReference type="EMBL" id="KAL3307072.1"/>
    </source>
</evidence>
<proteinExistence type="predicted"/>
<feature type="domain" description="F-box/LRR-repeat protein 15-like leucin rich repeat" evidence="2">
    <location>
        <begin position="65"/>
        <end position="220"/>
    </location>
</feature>
<dbReference type="Proteomes" id="UP001626550">
    <property type="component" value="Unassembled WGS sequence"/>
</dbReference>
<feature type="region of interest" description="Disordered" evidence="1">
    <location>
        <begin position="1"/>
        <end position="28"/>
    </location>
</feature>
<name>A0ABD2PJU1_9PLAT</name>
<dbReference type="PANTHER" id="PTHR13318:SF152">
    <property type="entry name" value="F-BOX_LRR-REPEAT PROTEIN 4"/>
    <property type="match status" value="1"/>
</dbReference>
<organism evidence="3 4">
    <name type="scientific">Cichlidogyrus casuarinus</name>
    <dbReference type="NCBI Taxonomy" id="1844966"/>
    <lineage>
        <taxon>Eukaryota</taxon>
        <taxon>Metazoa</taxon>
        <taxon>Spiralia</taxon>
        <taxon>Lophotrochozoa</taxon>
        <taxon>Platyhelminthes</taxon>
        <taxon>Monogenea</taxon>
        <taxon>Monopisthocotylea</taxon>
        <taxon>Dactylogyridea</taxon>
        <taxon>Ancyrocephalidae</taxon>
        <taxon>Cichlidogyrus</taxon>
    </lineage>
</organism>
<dbReference type="InterPro" id="IPR032675">
    <property type="entry name" value="LRR_dom_sf"/>
</dbReference>
<accession>A0ABD2PJU1</accession>
<evidence type="ECO:0000313" key="4">
    <source>
        <dbReference type="Proteomes" id="UP001626550"/>
    </source>
</evidence>
<dbReference type="EMBL" id="JBJKFK010008411">
    <property type="protein sequence ID" value="KAL3307072.1"/>
    <property type="molecule type" value="Genomic_DNA"/>
</dbReference>
<reference evidence="3 4" key="1">
    <citation type="submission" date="2024-11" db="EMBL/GenBank/DDBJ databases">
        <title>Adaptive evolution of stress response genes in parasites aligns with host niche diversity.</title>
        <authorList>
            <person name="Hahn C."/>
            <person name="Resl P."/>
        </authorList>
    </citation>
    <scope>NUCLEOTIDE SEQUENCE [LARGE SCALE GENOMIC DNA]</scope>
    <source>
        <strain evidence="3">EGGRZ-B1_66</strain>
        <tissue evidence="3">Body</tissue>
    </source>
</reference>
<dbReference type="Gene3D" id="3.80.10.10">
    <property type="entry name" value="Ribonuclease Inhibitor"/>
    <property type="match status" value="1"/>
</dbReference>
<evidence type="ECO:0000259" key="2">
    <source>
        <dbReference type="Pfam" id="PF25372"/>
    </source>
</evidence>
<comment type="caution">
    <text evidence="3">The sequence shown here is derived from an EMBL/GenBank/DDBJ whole genome shotgun (WGS) entry which is preliminary data.</text>
</comment>
<feature type="non-terminal residue" evidence="3">
    <location>
        <position position="339"/>
    </location>
</feature>
<dbReference type="SMART" id="SM00367">
    <property type="entry name" value="LRR_CC"/>
    <property type="match status" value="4"/>
</dbReference>